<keyword evidence="2" id="KW-0812">Transmembrane</keyword>
<dbReference type="EMBL" id="BAAANS010000062">
    <property type="protein sequence ID" value="GAA2118364.1"/>
    <property type="molecule type" value="Genomic_DNA"/>
</dbReference>
<feature type="compositionally biased region" description="Basic and acidic residues" evidence="1">
    <location>
        <begin position="125"/>
        <end position="142"/>
    </location>
</feature>
<keyword evidence="4" id="KW-1185">Reference proteome</keyword>
<proteinExistence type="predicted"/>
<gene>
    <name evidence="3" type="ORF">GCM10009759_65590</name>
</gene>
<comment type="caution">
    <text evidence="3">The sequence shown here is derived from an EMBL/GenBank/DDBJ whole genome shotgun (WGS) entry which is preliminary data.</text>
</comment>
<feature type="transmembrane region" description="Helical" evidence="2">
    <location>
        <begin position="6"/>
        <end position="25"/>
    </location>
</feature>
<evidence type="ECO:0000256" key="1">
    <source>
        <dbReference type="SAM" id="MobiDB-lite"/>
    </source>
</evidence>
<keyword evidence="2" id="KW-1133">Transmembrane helix</keyword>
<organism evidence="3 4">
    <name type="scientific">Kitasatospora saccharophila</name>
    <dbReference type="NCBI Taxonomy" id="407973"/>
    <lineage>
        <taxon>Bacteria</taxon>
        <taxon>Bacillati</taxon>
        <taxon>Actinomycetota</taxon>
        <taxon>Actinomycetes</taxon>
        <taxon>Kitasatosporales</taxon>
        <taxon>Streptomycetaceae</taxon>
        <taxon>Kitasatospora</taxon>
    </lineage>
</organism>
<feature type="transmembrane region" description="Helical" evidence="2">
    <location>
        <begin position="60"/>
        <end position="79"/>
    </location>
</feature>
<dbReference type="RefSeq" id="WP_344557489.1">
    <property type="nucleotide sequence ID" value="NZ_BAAANS010000062.1"/>
</dbReference>
<protein>
    <submittedName>
        <fullName evidence="3">Uncharacterized protein</fullName>
    </submittedName>
</protein>
<name>A0ABN2XXR9_9ACTN</name>
<sequence>MSGAESAWRALTVLSVAAAVAVCPLTRLRRRLSPAVLVPLLVGCLAVAGTVAALHPPARGITGFALVFGAAWLTSLWGFDAQRDQAARAERGLPPLLKGDAVTRSRFDPVWLHRYRRRMRATPLPEHRPEPPVRPEQPRRTP</sequence>
<feature type="transmembrane region" description="Helical" evidence="2">
    <location>
        <begin position="32"/>
        <end position="54"/>
    </location>
</feature>
<evidence type="ECO:0000313" key="4">
    <source>
        <dbReference type="Proteomes" id="UP001500897"/>
    </source>
</evidence>
<dbReference type="Proteomes" id="UP001500897">
    <property type="component" value="Unassembled WGS sequence"/>
</dbReference>
<keyword evidence="2" id="KW-0472">Membrane</keyword>
<reference evidence="3 4" key="1">
    <citation type="journal article" date="2019" name="Int. J. Syst. Evol. Microbiol.">
        <title>The Global Catalogue of Microorganisms (GCM) 10K type strain sequencing project: providing services to taxonomists for standard genome sequencing and annotation.</title>
        <authorList>
            <consortium name="The Broad Institute Genomics Platform"/>
            <consortium name="The Broad Institute Genome Sequencing Center for Infectious Disease"/>
            <person name="Wu L."/>
            <person name="Ma J."/>
        </authorList>
    </citation>
    <scope>NUCLEOTIDE SEQUENCE [LARGE SCALE GENOMIC DNA]</scope>
    <source>
        <strain evidence="3 4">JCM 14559</strain>
    </source>
</reference>
<evidence type="ECO:0000256" key="2">
    <source>
        <dbReference type="SAM" id="Phobius"/>
    </source>
</evidence>
<feature type="region of interest" description="Disordered" evidence="1">
    <location>
        <begin position="122"/>
        <end position="142"/>
    </location>
</feature>
<accession>A0ABN2XXR9</accession>
<evidence type="ECO:0000313" key="3">
    <source>
        <dbReference type="EMBL" id="GAA2118364.1"/>
    </source>
</evidence>